<dbReference type="PROSITE" id="PS51257">
    <property type="entry name" value="PROKAR_LIPOPROTEIN"/>
    <property type="match status" value="1"/>
</dbReference>
<dbReference type="AlphaFoldDB" id="Q2N8L7"/>
<evidence type="ECO:0000313" key="4">
    <source>
        <dbReference type="EMBL" id="ABC63974.1"/>
    </source>
</evidence>
<evidence type="ECO:0000259" key="3">
    <source>
        <dbReference type="Pfam" id="PF01734"/>
    </source>
</evidence>
<dbReference type="SUPFAM" id="SSF52151">
    <property type="entry name" value="FabD/lysophospholipase-like"/>
    <property type="match status" value="1"/>
</dbReference>
<sequence>MRNWVLGTLGAASLALGGCSINQKAPVTAEAEMCNFVKHSLAVAIPDSSAPDAQLSEFAAEIEKTLSSYDETNLQLEEESPPETGSDGEEIILPGGVLPPFPKPAPREYTPAKMLFLSGGSEHGAYGAGILKGWGGDGRMPEFQVVTGISTGSILSSFAFVGKGDFAADGYTIDSEKQLLNVYSAPKDGKPDMGNFLDLLKKGAFADLIPLRNRVEGFLTKDYTATDWDGSAYTTTVLHEVARRHMAGKRLFVGAVDVDTGIGTAFDMGDMATRYDTARMQSNTAKAEKWLGCYVEAIIASSSTPMAAPPVFVDNTMYIDGGARFGLFGNTVIRAVGVHHEKYKDRHESHPDPHVYAVIDGTLQLPTPACPKADPAECSGDPPEWTSKGGHKDWNIFNLAMRSERILVNQVYRFSAESVEQEACNGHGCFNFLRMEPDLAEFGIALPAPLNAGHTGKLTCAEWTRVDIETDNPIQFHKRYMRCLIKYGEKKVKEADWKS</sequence>
<keyword evidence="5" id="KW-1185">Reference proteome</keyword>
<dbReference type="InterPro" id="IPR016035">
    <property type="entry name" value="Acyl_Trfase/lysoPLipase"/>
</dbReference>
<evidence type="ECO:0000256" key="2">
    <source>
        <dbReference type="SAM" id="MobiDB-lite"/>
    </source>
</evidence>
<keyword evidence="4" id="KW-0449">Lipoprotein</keyword>
<dbReference type="GO" id="GO:0006629">
    <property type="term" value="P:lipid metabolic process"/>
    <property type="evidence" value="ECO:0007669"/>
    <property type="project" value="UniProtKB-KW"/>
</dbReference>
<keyword evidence="1" id="KW-0443">Lipid metabolism</keyword>
<dbReference type="Proteomes" id="UP000008808">
    <property type="component" value="Chromosome"/>
</dbReference>
<feature type="region of interest" description="Disordered" evidence="2">
    <location>
        <begin position="71"/>
        <end position="90"/>
    </location>
</feature>
<dbReference type="RefSeq" id="WP_011414802.1">
    <property type="nucleotide sequence ID" value="NC_007722.1"/>
</dbReference>
<evidence type="ECO:0000256" key="1">
    <source>
        <dbReference type="ARBA" id="ARBA00023098"/>
    </source>
</evidence>
<proteinExistence type="predicted"/>
<feature type="compositionally biased region" description="Acidic residues" evidence="2">
    <location>
        <begin position="76"/>
        <end position="90"/>
    </location>
</feature>
<evidence type="ECO:0000313" key="5">
    <source>
        <dbReference type="Proteomes" id="UP000008808"/>
    </source>
</evidence>
<dbReference type="HOGENOM" id="CLU_545999_0_0_5"/>
<gene>
    <name evidence="4" type="ordered locus">ELI_09410</name>
</gene>
<name>Q2N8L7_ERYLH</name>
<organism evidence="4 5">
    <name type="scientific">Erythrobacter litoralis (strain HTCC2594)</name>
    <dbReference type="NCBI Taxonomy" id="314225"/>
    <lineage>
        <taxon>Bacteria</taxon>
        <taxon>Pseudomonadati</taxon>
        <taxon>Pseudomonadota</taxon>
        <taxon>Alphaproteobacteria</taxon>
        <taxon>Sphingomonadales</taxon>
        <taxon>Erythrobacteraceae</taxon>
        <taxon>Erythrobacter/Porphyrobacter group</taxon>
        <taxon>Erythrobacter</taxon>
    </lineage>
</organism>
<dbReference type="KEGG" id="eli:ELI_09410"/>
<feature type="domain" description="PNPLA" evidence="3">
    <location>
        <begin position="115"/>
        <end position="324"/>
    </location>
</feature>
<dbReference type="InterPro" id="IPR002641">
    <property type="entry name" value="PNPLA_dom"/>
</dbReference>
<dbReference type="Gene3D" id="3.40.1090.10">
    <property type="entry name" value="Cytosolic phospholipase A2 catalytic domain"/>
    <property type="match status" value="1"/>
</dbReference>
<dbReference type="Pfam" id="PF01734">
    <property type="entry name" value="Patatin"/>
    <property type="match status" value="1"/>
</dbReference>
<reference evidence="5" key="1">
    <citation type="journal article" date="2009" name="J. Bacteriol.">
        <title>Complete genome sequence of Erythrobacter litoralis HTCC2594.</title>
        <authorList>
            <person name="Oh H.M."/>
            <person name="Giovannoni S.J."/>
            <person name="Ferriera S."/>
            <person name="Johnson J."/>
            <person name="Cho J.C."/>
        </authorList>
    </citation>
    <scope>NUCLEOTIDE SEQUENCE [LARGE SCALE GENOMIC DNA]</scope>
    <source>
        <strain evidence="5">HTCC2594</strain>
    </source>
</reference>
<dbReference type="EMBL" id="CP000157">
    <property type="protein sequence ID" value="ABC63974.1"/>
    <property type="molecule type" value="Genomic_DNA"/>
</dbReference>
<protein>
    <submittedName>
        <fullName evidence="4">Putative lipoprotein</fullName>
    </submittedName>
</protein>
<accession>Q2N8L7</accession>
<dbReference type="eggNOG" id="COG1752">
    <property type="taxonomic scope" value="Bacteria"/>
</dbReference>